<name>A0A975GPI5_9BACT</name>
<dbReference type="EMBL" id="CP061800">
    <property type="protein sequence ID" value="QTA88830.1"/>
    <property type="molecule type" value="Genomic_DNA"/>
</dbReference>
<feature type="domain" description="SF3 helicase" evidence="3">
    <location>
        <begin position="459"/>
        <end position="620"/>
    </location>
</feature>
<dbReference type="PROSITE" id="PS51206">
    <property type="entry name" value="SF3_HELICASE_1"/>
    <property type="match status" value="1"/>
</dbReference>
<evidence type="ECO:0000313" key="5">
    <source>
        <dbReference type="Proteomes" id="UP000663722"/>
    </source>
</evidence>
<keyword evidence="4" id="KW-0347">Helicase</keyword>
<dbReference type="Gene3D" id="3.30.70.1790">
    <property type="entry name" value="RepB DNA-primase, N-terminal domain"/>
    <property type="match status" value="1"/>
</dbReference>
<sequence length="767" mass="87993">MILYLNLNLRKDIEAMKTKKKAKNNFSRADFFRTLWQYCEGGDADLRAFPSKRTELVPSDKPEAVDKFCADNDADNLFFGVALRRGGRTKKHITEIPAVWCDVDYKDTPRKAFIEKSKHFPFKPSVMVFSGGGVHLYWILQEPVTQVEIGQVELINRKIASALGGDMNATDASRILRIPDTVNRKPERNNALCKVERIDNFAYFLDDFDDLAEPDTVKTVSDKDTDYDPAKKNRRAEQIMQCAFMAHCQADAATLPKIQWYAMISQLVREKGGVRLIHELSRPYPAYSAQETDSKILHALNDTGPLTCKRIRDLWDCGKDCGVKSPAALAHKKEADDNIREQIQKLNEKYAVVMLGGKCLVMQETVNPILGTPDVVFSALKDFKNFHANCFVRGPDNKKISLPGLWIQSEERRQYRDIVCEPNGTPDGCYNLWRGLAVEPVQGEWSAFKNHIFEVICDEDRDLFRWVLAWIADLFQNPGGERPGTAIVLRGGQGTGKGTFVEQIGKILGKHYLPVASQSQVTGRFNNHLKDTFLLFCDEALWGGDRSKAGVLKNLITEPIIMIEAKNKDAFPLKNRVRMIMASNEDWVVPAGIDERRFAVMDVSDRYKKNYPYIEKIKDEMKNGGREAMLYDLLNLDISDVNLREIPKTKALLEQKINSMNTVQKYWYDPLADGEGDTIWENWVKSDELYQNYLMFCDNIGQKKYRVLKPMFVKEMKKLCPKMTLSRPRAENQVRGYNFPSLEHCREMFEKFINMPLDWYEPEDKIL</sequence>
<evidence type="ECO:0000256" key="1">
    <source>
        <dbReference type="ARBA" id="ARBA00022741"/>
    </source>
</evidence>
<dbReference type="SUPFAM" id="SSF52540">
    <property type="entry name" value="P-loop containing nucleoside triphosphate hydrolases"/>
    <property type="match status" value="1"/>
</dbReference>
<proteinExistence type="predicted"/>
<reference evidence="4" key="1">
    <citation type="journal article" date="2021" name="Microb. Physiol.">
        <title>Proteogenomic Insights into the Physiology of Marine, Sulfate-Reducing, Filamentous Desulfonema limicola and Desulfonema magnum.</title>
        <authorList>
            <person name="Schnaars V."/>
            <person name="Wohlbrand L."/>
            <person name="Scheve S."/>
            <person name="Hinrichs C."/>
            <person name="Reinhardt R."/>
            <person name="Rabus R."/>
        </authorList>
    </citation>
    <scope>NUCLEOTIDE SEQUENCE</scope>
    <source>
        <strain evidence="4">4be13</strain>
    </source>
</reference>
<evidence type="ECO:0000313" key="4">
    <source>
        <dbReference type="EMBL" id="QTA88830.1"/>
    </source>
</evidence>
<dbReference type="KEGG" id="dmm:dnm_048770"/>
<protein>
    <submittedName>
        <fullName evidence="4">Helicase domain-containing protein</fullName>
    </submittedName>
</protein>
<dbReference type="InterPro" id="IPR045455">
    <property type="entry name" value="NrS-1_pol-like_helicase"/>
</dbReference>
<keyword evidence="5" id="KW-1185">Reference proteome</keyword>
<dbReference type="Proteomes" id="UP000663722">
    <property type="component" value="Chromosome"/>
</dbReference>
<dbReference type="GO" id="GO:0005524">
    <property type="term" value="F:ATP binding"/>
    <property type="evidence" value="ECO:0007669"/>
    <property type="project" value="UniProtKB-KW"/>
</dbReference>
<evidence type="ECO:0000256" key="2">
    <source>
        <dbReference type="ARBA" id="ARBA00022840"/>
    </source>
</evidence>
<dbReference type="Gene3D" id="3.40.50.300">
    <property type="entry name" value="P-loop containing nucleotide triphosphate hydrolases"/>
    <property type="match status" value="1"/>
</dbReference>
<organism evidence="4 5">
    <name type="scientific">Desulfonema magnum</name>
    <dbReference type="NCBI Taxonomy" id="45655"/>
    <lineage>
        <taxon>Bacteria</taxon>
        <taxon>Pseudomonadati</taxon>
        <taxon>Thermodesulfobacteriota</taxon>
        <taxon>Desulfobacteria</taxon>
        <taxon>Desulfobacterales</taxon>
        <taxon>Desulfococcaceae</taxon>
        <taxon>Desulfonema</taxon>
    </lineage>
</organism>
<gene>
    <name evidence="4" type="ORF">dnm_048770</name>
</gene>
<dbReference type="AlphaFoldDB" id="A0A975GPI5"/>
<keyword evidence="1" id="KW-0547">Nucleotide-binding</keyword>
<dbReference type="InterPro" id="IPR027417">
    <property type="entry name" value="P-loop_NTPase"/>
</dbReference>
<keyword evidence="2" id="KW-0067">ATP-binding</keyword>
<evidence type="ECO:0000259" key="3">
    <source>
        <dbReference type="PROSITE" id="PS51206"/>
    </source>
</evidence>
<keyword evidence="4" id="KW-0378">Hydrolase</keyword>
<dbReference type="Pfam" id="PF19263">
    <property type="entry name" value="DUF5906"/>
    <property type="match status" value="1"/>
</dbReference>
<dbReference type="GO" id="GO:0004386">
    <property type="term" value="F:helicase activity"/>
    <property type="evidence" value="ECO:0007669"/>
    <property type="project" value="UniProtKB-KW"/>
</dbReference>
<dbReference type="InterPro" id="IPR014015">
    <property type="entry name" value="Helicase_SF3_DNA-vir"/>
</dbReference>
<accession>A0A975GPI5</accession>